<dbReference type="Proteomes" id="UP000613113">
    <property type="component" value="Unassembled WGS sequence"/>
</dbReference>
<proteinExistence type="predicted"/>
<evidence type="ECO:0000259" key="1">
    <source>
        <dbReference type="Pfam" id="PF04248"/>
    </source>
</evidence>
<dbReference type="RefSeq" id="WP_186861693.1">
    <property type="nucleotide sequence ID" value="NZ_JACOGC010000001.1"/>
</dbReference>
<dbReference type="Gene3D" id="2.170.150.40">
    <property type="entry name" value="Domain of unknown function (DUF427)"/>
    <property type="match status" value="1"/>
</dbReference>
<organism evidence="2 3">
    <name type="scientific">Undibacterium griseum</name>
    <dbReference type="NCBI Taxonomy" id="2762295"/>
    <lineage>
        <taxon>Bacteria</taxon>
        <taxon>Pseudomonadati</taxon>
        <taxon>Pseudomonadota</taxon>
        <taxon>Betaproteobacteria</taxon>
        <taxon>Burkholderiales</taxon>
        <taxon>Oxalobacteraceae</taxon>
        <taxon>Undibacterium</taxon>
    </lineage>
</organism>
<evidence type="ECO:0000313" key="2">
    <source>
        <dbReference type="EMBL" id="MBC3884076.1"/>
    </source>
</evidence>
<dbReference type="EMBL" id="JACOGC010000001">
    <property type="protein sequence ID" value="MBC3884076.1"/>
    <property type="molecule type" value="Genomic_DNA"/>
</dbReference>
<dbReference type="InterPro" id="IPR038694">
    <property type="entry name" value="DUF427_sf"/>
</dbReference>
<comment type="caution">
    <text evidence="2">The sequence shown here is derived from an EMBL/GenBank/DDBJ whole genome shotgun (WGS) entry which is preliminary data.</text>
</comment>
<protein>
    <submittedName>
        <fullName evidence="2">DUF427 domain-containing protein</fullName>
    </submittedName>
</protein>
<accession>A0ABR6YJJ3</accession>
<sequence length="96" mass="10718">MPKAIWNGVVIAEASDSAVEIVEGNVYFPLVAVHQEYLQSSDKVTQCHWKGSASYFNIVVNGQTNGDAAWTYRRPLDAAKQIANYIAFWRGVKIEN</sequence>
<feature type="domain" description="DUF427" evidence="1">
    <location>
        <begin position="3"/>
        <end position="90"/>
    </location>
</feature>
<dbReference type="PANTHER" id="PTHR34310:SF5">
    <property type="entry name" value="DUF427 DOMAIN PROTEIN (AFU_ORTHOLOGUE AFUA_3G02220)"/>
    <property type="match status" value="1"/>
</dbReference>
<dbReference type="InterPro" id="IPR007361">
    <property type="entry name" value="DUF427"/>
</dbReference>
<reference evidence="2 3" key="1">
    <citation type="submission" date="2020-08" db="EMBL/GenBank/DDBJ databases">
        <title>Novel species isolated from subtropical streams in China.</title>
        <authorList>
            <person name="Lu H."/>
        </authorList>
    </citation>
    <scope>NUCLEOTIDE SEQUENCE [LARGE SCALE GENOMIC DNA]</scope>
    <source>
        <strain evidence="2 3">FT31W</strain>
    </source>
</reference>
<name>A0ABR6YJJ3_9BURK</name>
<dbReference type="PANTHER" id="PTHR34310">
    <property type="entry name" value="DUF427 DOMAIN PROTEIN (AFU_ORTHOLOGUE AFUA_3G02220)"/>
    <property type="match status" value="1"/>
</dbReference>
<gene>
    <name evidence="2" type="ORF">H8K27_02920</name>
</gene>
<keyword evidence="3" id="KW-1185">Reference proteome</keyword>
<dbReference type="Pfam" id="PF04248">
    <property type="entry name" value="NTP_transf_9"/>
    <property type="match status" value="1"/>
</dbReference>
<evidence type="ECO:0000313" key="3">
    <source>
        <dbReference type="Proteomes" id="UP000613113"/>
    </source>
</evidence>